<evidence type="ECO:0000256" key="4">
    <source>
        <dbReference type="ARBA" id="ARBA00022692"/>
    </source>
</evidence>
<evidence type="ECO:0000256" key="5">
    <source>
        <dbReference type="ARBA" id="ARBA00022967"/>
    </source>
</evidence>
<evidence type="ECO:0000256" key="3">
    <source>
        <dbReference type="ARBA" id="ARBA00016612"/>
    </source>
</evidence>
<keyword evidence="12" id="KW-0496">Mitochondrion</keyword>
<feature type="transmembrane region" description="Helical" evidence="11">
    <location>
        <begin position="24"/>
        <end position="47"/>
    </location>
</feature>
<keyword evidence="8 11" id="KW-0472">Membrane</keyword>
<evidence type="ECO:0000256" key="1">
    <source>
        <dbReference type="ARBA" id="ARBA00004141"/>
    </source>
</evidence>
<evidence type="ECO:0000256" key="9">
    <source>
        <dbReference type="ARBA" id="ARBA00031586"/>
    </source>
</evidence>
<dbReference type="Pfam" id="PF00420">
    <property type="entry name" value="Oxidored_q2"/>
    <property type="match status" value="1"/>
</dbReference>
<accession>A0A891GU87</accession>
<geneLocation type="mitochondrion" evidence="12"/>
<dbReference type="EMBL" id="MW447510">
    <property type="protein sequence ID" value="QRK25840.1"/>
    <property type="molecule type" value="Genomic_DNA"/>
</dbReference>
<dbReference type="GO" id="GO:0016020">
    <property type="term" value="C:membrane"/>
    <property type="evidence" value="ECO:0007669"/>
    <property type="project" value="UniProtKB-SubCell"/>
</dbReference>
<sequence length="93" mass="10782">MFSWVLSSMFFSGTLVFIFKFKHFLLVLIGLEAMVLSVFSLLFIYFMQFYGEYFFSMVFLSMSVCESSLGLSLLVSLIRSHGSDFLLVLNNLW</sequence>
<keyword evidence="6 11" id="KW-1133">Transmembrane helix</keyword>
<dbReference type="Gene3D" id="1.10.287.3510">
    <property type="match status" value="1"/>
</dbReference>
<dbReference type="GO" id="GO:0008137">
    <property type="term" value="F:NADH dehydrogenase (ubiquinone) activity"/>
    <property type="evidence" value="ECO:0007669"/>
    <property type="project" value="UniProtKB-EC"/>
</dbReference>
<comment type="catalytic activity">
    <reaction evidence="10">
        <text>a ubiquinone + NADH + 5 H(+)(in) = a ubiquinol + NAD(+) + 4 H(+)(out)</text>
        <dbReference type="Rhea" id="RHEA:29091"/>
        <dbReference type="Rhea" id="RHEA-COMP:9565"/>
        <dbReference type="Rhea" id="RHEA-COMP:9566"/>
        <dbReference type="ChEBI" id="CHEBI:15378"/>
        <dbReference type="ChEBI" id="CHEBI:16389"/>
        <dbReference type="ChEBI" id="CHEBI:17976"/>
        <dbReference type="ChEBI" id="CHEBI:57540"/>
        <dbReference type="ChEBI" id="CHEBI:57945"/>
        <dbReference type="EC" id="7.1.1.2"/>
    </reaction>
</comment>
<keyword evidence="7" id="KW-0520">NAD</keyword>
<keyword evidence="5" id="KW-1278">Translocase</keyword>
<protein>
    <recommendedName>
        <fullName evidence="3">NADH-ubiquinone oxidoreductase chain 4L</fullName>
    </recommendedName>
    <alternativeName>
        <fullName evidence="9">NADH dehydrogenase subunit 4L</fullName>
    </alternativeName>
</protein>
<comment type="subcellular location">
    <subcellularLocation>
        <location evidence="1">Membrane</location>
        <topology evidence="1">Multi-pass membrane protein</topology>
    </subcellularLocation>
</comment>
<comment type="similarity">
    <text evidence="2">Belongs to the complex I subunit 4L family.</text>
</comment>
<feature type="transmembrane region" description="Helical" evidence="11">
    <location>
        <begin position="53"/>
        <end position="78"/>
    </location>
</feature>
<evidence type="ECO:0000256" key="10">
    <source>
        <dbReference type="ARBA" id="ARBA00049551"/>
    </source>
</evidence>
<evidence type="ECO:0000256" key="2">
    <source>
        <dbReference type="ARBA" id="ARBA00010519"/>
    </source>
</evidence>
<keyword evidence="4 11" id="KW-0812">Transmembrane</keyword>
<organism evidence="12">
    <name type="scientific">Phloeosinus perlatus</name>
    <dbReference type="NCBI Taxonomy" id="2800998"/>
    <lineage>
        <taxon>Eukaryota</taxon>
        <taxon>Metazoa</taxon>
        <taxon>Ecdysozoa</taxon>
        <taxon>Arthropoda</taxon>
        <taxon>Hexapoda</taxon>
        <taxon>Insecta</taxon>
        <taxon>Pterygota</taxon>
        <taxon>Neoptera</taxon>
        <taxon>Endopterygota</taxon>
        <taxon>Coleoptera</taxon>
        <taxon>Polyphaga</taxon>
        <taxon>Cucujiformia</taxon>
        <taxon>Curculionidae</taxon>
        <taxon>Scolytinae</taxon>
        <taxon>Phloeosinus</taxon>
    </lineage>
</organism>
<name>A0A891GU87_9CUCU</name>
<evidence type="ECO:0000256" key="11">
    <source>
        <dbReference type="SAM" id="Phobius"/>
    </source>
</evidence>
<evidence type="ECO:0000256" key="8">
    <source>
        <dbReference type="ARBA" id="ARBA00023136"/>
    </source>
</evidence>
<reference evidence="12" key="1">
    <citation type="submission" date="2021-01" db="EMBL/GenBank/DDBJ databases">
        <authorList>
            <person name="Ma J."/>
            <person name="Wu S."/>
        </authorList>
    </citation>
    <scope>NUCLEOTIDE SEQUENCE</scope>
</reference>
<evidence type="ECO:0000256" key="7">
    <source>
        <dbReference type="ARBA" id="ARBA00023027"/>
    </source>
</evidence>
<gene>
    <name evidence="12" type="primary">nad4l</name>
</gene>
<evidence type="ECO:0000313" key="12">
    <source>
        <dbReference type="EMBL" id="QRK25840.1"/>
    </source>
</evidence>
<evidence type="ECO:0000256" key="6">
    <source>
        <dbReference type="ARBA" id="ARBA00022989"/>
    </source>
</evidence>
<dbReference type="InterPro" id="IPR039428">
    <property type="entry name" value="NUOK/Mnh_C1-like"/>
</dbReference>
<dbReference type="AlphaFoldDB" id="A0A891GU87"/>
<proteinExistence type="inferred from homology"/>